<evidence type="ECO:0000256" key="4">
    <source>
        <dbReference type="ARBA" id="ARBA00023136"/>
    </source>
</evidence>
<evidence type="ECO:0000313" key="7">
    <source>
        <dbReference type="Proteomes" id="UP000033695"/>
    </source>
</evidence>
<dbReference type="PATRIC" id="fig|1218508.4.peg.478"/>
<proteinExistence type="predicted"/>
<evidence type="ECO:0000256" key="1">
    <source>
        <dbReference type="ARBA" id="ARBA00004141"/>
    </source>
</evidence>
<dbReference type="Proteomes" id="UP000033695">
    <property type="component" value="Unassembled WGS sequence"/>
</dbReference>
<dbReference type="Pfam" id="PF02674">
    <property type="entry name" value="Colicin_V"/>
    <property type="match status" value="1"/>
</dbReference>
<dbReference type="EMBL" id="JXBZ01000003">
    <property type="protein sequence ID" value="KJY49503.1"/>
    <property type="molecule type" value="Genomic_DNA"/>
</dbReference>
<evidence type="ECO:0000313" key="6">
    <source>
        <dbReference type="EMBL" id="KJY49503.1"/>
    </source>
</evidence>
<dbReference type="STRING" id="1218508.JG29_04670"/>
<dbReference type="AlphaFoldDB" id="A0A0F4KTX8"/>
<accession>A0A0F4KTX8</accession>
<dbReference type="HOGENOM" id="CLU_092720_3_0_9"/>
<dbReference type="OrthoDB" id="1809613at2"/>
<dbReference type="RefSeq" id="WP_045922346.1">
    <property type="nucleotide sequence ID" value="NZ_JAAEDY010000002.1"/>
</dbReference>
<keyword evidence="3 5" id="KW-1133">Transmembrane helix</keyword>
<name>A0A0F4KTX8_9LACO</name>
<reference evidence="6 7" key="1">
    <citation type="submission" date="2014-12" db="EMBL/GenBank/DDBJ databases">
        <title>Comparative genomics of the lactic acid bacteria isolated from the honey bee gut.</title>
        <authorList>
            <person name="Ellegaard K.M."/>
            <person name="Tamarit D."/>
            <person name="Javelind E."/>
            <person name="Olofsson T."/>
            <person name="Andersson S.G."/>
            <person name="Vasquez A."/>
        </authorList>
    </citation>
    <scope>NUCLEOTIDE SEQUENCE [LARGE SCALE GENOMIC DNA]</scope>
    <source>
        <strain evidence="6 7">Hon2</strain>
    </source>
</reference>
<feature type="transmembrane region" description="Helical" evidence="5">
    <location>
        <begin position="124"/>
        <end position="148"/>
    </location>
</feature>
<keyword evidence="4 5" id="KW-0472">Membrane</keyword>
<feature type="transmembrane region" description="Helical" evidence="5">
    <location>
        <begin position="23"/>
        <end position="43"/>
    </location>
</feature>
<keyword evidence="2 5" id="KW-0812">Transmembrane</keyword>
<comment type="subcellular location">
    <subcellularLocation>
        <location evidence="1">Membrane</location>
        <topology evidence="1">Multi-pass membrane protein</topology>
    </subcellularLocation>
</comment>
<evidence type="ECO:0000256" key="3">
    <source>
        <dbReference type="ARBA" id="ARBA00022989"/>
    </source>
</evidence>
<protein>
    <submittedName>
        <fullName evidence="6">Colicin V production protein</fullName>
    </submittedName>
</protein>
<dbReference type="InterPro" id="IPR003825">
    <property type="entry name" value="Colicin-V_CvpA"/>
</dbReference>
<comment type="caution">
    <text evidence="6">The sequence shown here is derived from an EMBL/GenBank/DDBJ whole genome shotgun (WGS) entry which is preliminary data.</text>
</comment>
<feature type="transmembrane region" description="Helical" evidence="5">
    <location>
        <begin position="80"/>
        <end position="104"/>
    </location>
</feature>
<evidence type="ECO:0000256" key="5">
    <source>
        <dbReference type="SAM" id="Phobius"/>
    </source>
</evidence>
<sequence>MLSGIIILILAYGIYVGVRRGLVLQAIYTFNFGISFIVAYLSCRWLGPKLDLIVPYPSASPRSYFAFFSNKVSLSLDRSFYYGVAFLLVLLVGWLFSQIIGHYLYDLTFYPMAEDLSHVSSALLAFICNYIAIFSVLYVLALVPVYSLQKALDQSWVASAMIRYSLILTRSFTHLLLVAV</sequence>
<dbReference type="PANTHER" id="PTHR37306:SF1">
    <property type="entry name" value="COLICIN V PRODUCTION PROTEIN"/>
    <property type="match status" value="1"/>
</dbReference>
<gene>
    <name evidence="6" type="ORF">JG29_04670</name>
</gene>
<keyword evidence="7" id="KW-1185">Reference proteome</keyword>
<organism evidence="6 7">
    <name type="scientific">Bombilactobacillus mellis</name>
    <dbReference type="NCBI Taxonomy" id="1218508"/>
    <lineage>
        <taxon>Bacteria</taxon>
        <taxon>Bacillati</taxon>
        <taxon>Bacillota</taxon>
        <taxon>Bacilli</taxon>
        <taxon>Lactobacillales</taxon>
        <taxon>Lactobacillaceae</taxon>
        <taxon>Bombilactobacillus</taxon>
    </lineage>
</organism>
<evidence type="ECO:0000256" key="2">
    <source>
        <dbReference type="ARBA" id="ARBA00022692"/>
    </source>
</evidence>
<dbReference type="GO" id="GO:0009403">
    <property type="term" value="P:toxin biosynthetic process"/>
    <property type="evidence" value="ECO:0007669"/>
    <property type="project" value="InterPro"/>
</dbReference>
<dbReference type="PANTHER" id="PTHR37306">
    <property type="entry name" value="COLICIN V PRODUCTION PROTEIN"/>
    <property type="match status" value="1"/>
</dbReference>
<dbReference type="GO" id="GO:0016020">
    <property type="term" value="C:membrane"/>
    <property type="evidence" value="ECO:0007669"/>
    <property type="project" value="UniProtKB-SubCell"/>
</dbReference>